<dbReference type="GO" id="GO:0009097">
    <property type="term" value="P:isoleucine biosynthetic process"/>
    <property type="evidence" value="ECO:0007669"/>
    <property type="project" value="TreeGrafter"/>
</dbReference>
<dbReference type="InterPro" id="IPR001926">
    <property type="entry name" value="TrpB-like_PALP"/>
</dbReference>
<evidence type="ECO:0000313" key="6">
    <source>
        <dbReference type="Proteomes" id="UP000230972"/>
    </source>
</evidence>
<dbReference type="Gene3D" id="3.40.50.1100">
    <property type="match status" value="2"/>
</dbReference>
<accession>A0A2M7APZ0</accession>
<keyword evidence="2" id="KW-0663">Pyridoxal phosphate</keyword>
<protein>
    <recommendedName>
        <fullName evidence="4">Tryptophan synthase beta chain-like PALP domain-containing protein</fullName>
    </recommendedName>
</protein>
<keyword evidence="3" id="KW-0456">Lyase</keyword>
<dbReference type="Pfam" id="PF00291">
    <property type="entry name" value="PALP"/>
    <property type="match status" value="1"/>
</dbReference>
<dbReference type="GO" id="GO:0004794">
    <property type="term" value="F:threonine deaminase activity"/>
    <property type="evidence" value="ECO:0007669"/>
    <property type="project" value="TreeGrafter"/>
</dbReference>
<dbReference type="PANTHER" id="PTHR48078">
    <property type="entry name" value="THREONINE DEHYDRATASE, MITOCHONDRIAL-RELATED"/>
    <property type="match status" value="1"/>
</dbReference>
<comment type="caution">
    <text evidence="5">The sequence shown here is derived from an EMBL/GenBank/DDBJ whole genome shotgun (WGS) entry which is preliminary data.</text>
</comment>
<dbReference type="CDD" id="cd01563">
    <property type="entry name" value="Thr-synth_1"/>
    <property type="match status" value="1"/>
</dbReference>
<reference evidence="6" key="1">
    <citation type="submission" date="2017-09" db="EMBL/GenBank/DDBJ databases">
        <title>Depth-based differentiation of microbial function through sediment-hosted aquifers and enrichment of novel symbionts in the deep terrestrial subsurface.</title>
        <authorList>
            <person name="Probst A.J."/>
            <person name="Ladd B."/>
            <person name="Jarett J.K."/>
            <person name="Geller-Mcgrath D.E."/>
            <person name="Sieber C.M.K."/>
            <person name="Emerson J.B."/>
            <person name="Anantharaman K."/>
            <person name="Thomas B.C."/>
            <person name="Malmstrom R."/>
            <person name="Stieglmeier M."/>
            <person name="Klingl A."/>
            <person name="Woyke T."/>
            <person name="Ryan C.M."/>
            <person name="Banfield J.F."/>
        </authorList>
    </citation>
    <scope>NUCLEOTIDE SEQUENCE [LARGE SCALE GENOMIC DNA]</scope>
</reference>
<dbReference type="GO" id="GO:0003941">
    <property type="term" value="F:L-serine ammonia-lyase activity"/>
    <property type="evidence" value="ECO:0007669"/>
    <property type="project" value="TreeGrafter"/>
</dbReference>
<organism evidence="5 6">
    <name type="scientific">Candidatus Woesebacteria bacterium CG06_land_8_20_14_3_00_39_27</name>
    <dbReference type="NCBI Taxonomy" id="1975057"/>
    <lineage>
        <taxon>Bacteria</taxon>
        <taxon>Candidatus Woeseibacteriota</taxon>
    </lineage>
</organism>
<feature type="domain" description="Tryptophan synthase beta chain-like PALP" evidence="4">
    <location>
        <begin position="67"/>
        <end position="359"/>
    </location>
</feature>
<sequence>METLRVTQIINIMKGIINKNDKYYEFADVTYDYDHIGEFPVHSATGMVKYLPLLPVEKLSASFGGIEGNTPIMVLKNLGKSLGLDYLYAKLEDQNPTGCFKDRESAVVISAAKNEGLKQVNIASSGNAALSTAAYSQRVGVGCTCYVPEKTSKEKIILMELFGAKVIKIPGFYEDVYRHLVDLNPSGWNVTSGQNELRTEGDKTIAFELWEQFGVPDVILVPSGNGGCLAGIWKGFKELKKLNKIESLPKMVAVQVENAAPLKTAFVKDKQYVILESIDDSVAEGIVALESYCSPHAVAALKESGGYVIEVSDAEIITALKSVIKLESLVPEPTTAAVYAALPKLSEPANSKIVCINTGSGLKFLDEIAKLTGGKYDN</sequence>
<comment type="cofactor">
    <cofactor evidence="1">
        <name>pyridoxal 5'-phosphate</name>
        <dbReference type="ChEBI" id="CHEBI:597326"/>
    </cofactor>
</comment>
<evidence type="ECO:0000259" key="4">
    <source>
        <dbReference type="Pfam" id="PF00291"/>
    </source>
</evidence>
<evidence type="ECO:0000313" key="5">
    <source>
        <dbReference type="EMBL" id="PIU71715.1"/>
    </source>
</evidence>
<dbReference type="GO" id="GO:0006567">
    <property type="term" value="P:L-threonine catabolic process"/>
    <property type="evidence" value="ECO:0007669"/>
    <property type="project" value="TreeGrafter"/>
</dbReference>
<evidence type="ECO:0000256" key="3">
    <source>
        <dbReference type="ARBA" id="ARBA00023239"/>
    </source>
</evidence>
<dbReference type="EMBL" id="PEWC01000039">
    <property type="protein sequence ID" value="PIU71715.1"/>
    <property type="molecule type" value="Genomic_DNA"/>
</dbReference>
<dbReference type="InterPro" id="IPR050147">
    <property type="entry name" value="Ser/Thr_Dehydratase"/>
</dbReference>
<dbReference type="PANTHER" id="PTHR48078:SF6">
    <property type="entry name" value="L-THREONINE DEHYDRATASE CATABOLIC TDCB"/>
    <property type="match status" value="1"/>
</dbReference>
<evidence type="ECO:0000256" key="2">
    <source>
        <dbReference type="ARBA" id="ARBA00022898"/>
    </source>
</evidence>
<dbReference type="Proteomes" id="UP000230972">
    <property type="component" value="Unassembled WGS sequence"/>
</dbReference>
<gene>
    <name evidence="5" type="ORF">COS80_01845</name>
</gene>
<evidence type="ECO:0000256" key="1">
    <source>
        <dbReference type="ARBA" id="ARBA00001933"/>
    </source>
</evidence>
<dbReference type="InterPro" id="IPR036052">
    <property type="entry name" value="TrpB-like_PALP_sf"/>
</dbReference>
<proteinExistence type="predicted"/>
<dbReference type="AlphaFoldDB" id="A0A2M7APZ0"/>
<dbReference type="GO" id="GO:0006565">
    <property type="term" value="P:L-serine catabolic process"/>
    <property type="evidence" value="ECO:0007669"/>
    <property type="project" value="TreeGrafter"/>
</dbReference>
<name>A0A2M7APZ0_9BACT</name>
<dbReference type="SUPFAM" id="SSF53686">
    <property type="entry name" value="Tryptophan synthase beta subunit-like PLP-dependent enzymes"/>
    <property type="match status" value="1"/>
</dbReference>